<dbReference type="KEGG" id="enn:FRE64_02320"/>
<dbReference type="EMBL" id="CP042326">
    <property type="protein sequence ID" value="QDZ41415.1"/>
    <property type="molecule type" value="Genomic_DNA"/>
</dbReference>
<accession>A0A5B8NSX1</accession>
<sequence>MGSISPSVALPPPEDTPEAVLRTEVILEARSRIDGEPLTAAEYAQLQEELAQSRYAPQLSEDVRQTIFLLRLRQMLRIFNPF</sequence>
<evidence type="ECO:0000313" key="1">
    <source>
        <dbReference type="EMBL" id="QDZ41415.1"/>
    </source>
</evidence>
<keyword evidence="2" id="KW-1185">Reference proteome</keyword>
<dbReference type="OrthoDB" id="515557at2"/>
<protein>
    <submittedName>
        <fullName evidence="1">Uncharacterized protein</fullName>
    </submittedName>
</protein>
<organism evidence="1 2">
    <name type="scientific">Euhalothece natronophila Z-M001</name>
    <dbReference type="NCBI Taxonomy" id="522448"/>
    <lineage>
        <taxon>Bacteria</taxon>
        <taxon>Bacillati</taxon>
        <taxon>Cyanobacteriota</taxon>
        <taxon>Cyanophyceae</taxon>
        <taxon>Oscillatoriophycideae</taxon>
        <taxon>Chroococcales</taxon>
        <taxon>Halothecacae</taxon>
        <taxon>Halothece cluster</taxon>
        <taxon>Euhalothece</taxon>
    </lineage>
</organism>
<dbReference type="Proteomes" id="UP000318453">
    <property type="component" value="Chromosome"/>
</dbReference>
<name>A0A5B8NSX1_9CHRO</name>
<gene>
    <name evidence="1" type="ORF">FRE64_02320</name>
</gene>
<proteinExistence type="predicted"/>
<evidence type="ECO:0000313" key="2">
    <source>
        <dbReference type="Proteomes" id="UP000318453"/>
    </source>
</evidence>
<reference evidence="1" key="1">
    <citation type="submission" date="2019-08" db="EMBL/GenBank/DDBJ databases">
        <title>Carotenoids and Carotenoid Binding Proteins in the Halophilic Cyanobacterium Euhalothece sp. ZM00.</title>
        <authorList>
            <person name="Cho S.M."/>
            <person name="Song J.Y."/>
            <person name="Park Y.-I."/>
        </authorList>
    </citation>
    <scope>NUCLEOTIDE SEQUENCE [LARGE SCALE GENOMIC DNA]</scope>
    <source>
        <strain evidence="1">Z-M001</strain>
    </source>
</reference>
<dbReference type="AlphaFoldDB" id="A0A5B8NSX1"/>